<dbReference type="Proteomes" id="UP000000557">
    <property type="component" value="Chromosome"/>
</dbReference>
<organism evidence="1 2">
    <name type="scientific">Gloeobacter violaceus (strain ATCC 29082 / PCC 7421)</name>
    <dbReference type="NCBI Taxonomy" id="251221"/>
    <lineage>
        <taxon>Bacteria</taxon>
        <taxon>Bacillati</taxon>
        <taxon>Cyanobacteriota</taxon>
        <taxon>Cyanophyceae</taxon>
        <taxon>Gloeobacterales</taxon>
        <taxon>Gloeobacteraceae</taxon>
        <taxon>Gloeobacter</taxon>
    </lineage>
</organism>
<reference evidence="1 2" key="1">
    <citation type="journal article" date="2003" name="DNA Res.">
        <title>Complete genome structure of Gloeobacter violaceus PCC 7421, a cyanobacterium that lacks thylakoids.</title>
        <authorList>
            <person name="Nakamura Y."/>
            <person name="Kaneko T."/>
            <person name="Sato S."/>
            <person name="Mimuro M."/>
            <person name="Miyashita H."/>
            <person name="Tsuchiya T."/>
            <person name="Sasamoto S."/>
            <person name="Watanabe A."/>
            <person name="Kawashima K."/>
            <person name="Kishida Y."/>
            <person name="Kiyokawa C."/>
            <person name="Kohara M."/>
            <person name="Matsumoto M."/>
            <person name="Matsuno A."/>
            <person name="Nakazaki N."/>
            <person name="Shimpo S."/>
            <person name="Takeuchi C."/>
            <person name="Yamada M."/>
            <person name="Tabata S."/>
        </authorList>
    </citation>
    <scope>NUCLEOTIDE SEQUENCE [LARGE SCALE GENOMIC DNA]</scope>
    <source>
        <strain evidence="2">ATCC 29082 / PCC 7421</strain>
    </source>
</reference>
<accession>Q7NLS2</accession>
<dbReference type="InParanoid" id="Q7NLS2"/>
<protein>
    <submittedName>
        <fullName evidence="1">Gll1049 protein</fullName>
    </submittedName>
</protein>
<dbReference type="OrthoDB" id="9820566at2"/>
<name>Q7NLS2_GLOVI</name>
<dbReference type="STRING" id="251221.gene:10758527"/>
<sequence>MNGALPKRQFPLGQLLENFLNEARMTQTDFCLLSVDQYTGERNITQNTLRRIMLGYNPHGPNRQAVPYNPTPKIVRSIHTVFSRIRDWEQSVTPVLFENYNRLLKERMEREEGEEERHWHGRLAKLEKLIVERPEIEQLRLVCKQSVGLVPERSEAELFNLAGIAGEFAASDFRNGHKGFVGLPKRKGELILELRNTGLNPQEQQEIMSKLETIVQTYLQTLL</sequence>
<dbReference type="AlphaFoldDB" id="Q7NLS2"/>
<dbReference type="HOGENOM" id="CLU_1238746_0_0_3"/>
<gene>
    <name evidence="1" type="ordered locus">gll1049</name>
</gene>
<dbReference type="EnsemblBacteria" id="BAC88990">
    <property type="protein sequence ID" value="BAC88990"/>
    <property type="gene ID" value="BAC88990"/>
</dbReference>
<dbReference type="EMBL" id="BA000045">
    <property type="protein sequence ID" value="BAC88990.1"/>
    <property type="molecule type" value="Genomic_DNA"/>
</dbReference>
<dbReference type="KEGG" id="gvi:gll1049"/>
<evidence type="ECO:0000313" key="2">
    <source>
        <dbReference type="Proteomes" id="UP000000557"/>
    </source>
</evidence>
<proteinExistence type="predicted"/>
<keyword evidence="2" id="KW-1185">Reference proteome</keyword>
<reference evidence="1 2" key="2">
    <citation type="journal article" date="2003" name="DNA Res.">
        <title>Complete genome structure of Gloeobacter violaceus PCC 7421, a cyanobacterium that lacks thylakoids (supplement).</title>
        <authorList>
            <person name="Nakamura Y."/>
            <person name="Kaneko T."/>
            <person name="Sato S."/>
            <person name="Mimuro M."/>
            <person name="Miyashita H."/>
            <person name="Tsuchiya T."/>
            <person name="Sasamoto S."/>
            <person name="Watanabe A."/>
            <person name="Kawashima K."/>
            <person name="Kishida Y."/>
            <person name="Kiyokawa C."/>
            <person name="Kohara M."/>
            <person name="Matsumoto M."/>
            <person name="Matsuno A."/>
            <person name="Nakazaki N."/>
            <person name="Shimpo S."/>
            <person name="Takeuchi C."/>
            <person name="Yamada M."/>
            <person name="Tabata S."/>
        </authorList>
    </citation>
    <scope>NUCLEOTIDE SEQUENCE [LARGE SCALE GENOMIC DNA]</scope>
    <source>
        <strain evidence="2">ATCC 29082 / PCC 7421</strain>
    </source>
</reference>
<evidence type="ECO:0000313" key="1">
    <source>
        <dbReference type="EMBL" id="BAC88990.1"/>
    </source>
</evidence>